<evidence type="ECO:0000313" key="5">
    <source>
        <dbReference type="EMBL" id="MBJ7536708.1"/>
    </source>
</evidence>
<dbReference type="SUPFAM" id="SSF51395">
    <property type="entry name" value="FMN-linked oxidoreductases"/>
    <property type="match status" value="1"/>
</dbReference>
<sequence length="520" mass="57587">MDLLSSLATLTLNWGAFFFVFLLLVLVVSIAVMYWVDTHQTAHTIRRNYPVVGRFRYFFEHLGEFFRQYFFAMDREELPFNRAERSWAYRAAKKVDTTIAFGSTRTLETPGDIFFLNCAFPTLDEDAVQPRDVCIGEYTAKTPYRTNSVVNISGMSFGALSKPAVQALSNGARKAGIWMNTGEGGLSPYHLEGGCDLVFQIGTAKYGVRNKEGHLDDEKLAKIAAHETVRMFEIKMSQGAKPGKGGMLPGEKVTEEIAHTRGIPAGQDSISPNGHRDIKSVDDLLNMINRVRQVTSKPVGFKMVVGDLKFFETLCELIHKKGIEYCPDFITIDSSDGGTGAAPQPLMDYVGMHLRESLPMVVNIITAYGLRKYIKIISSGKLIVPGKAAWALSAGADFVVTARGFLFSLGCIQALQCNKNTCPTGITTHNPELQKGLVPQVKSERVAHYVEGLVHGIGMIAHSCGVKEPRELNRSHVRIIENQSRSQLFNEINPIPNTRPEYINMVGFHDAEASSEGRLQ</sequence>
<dbReference type="GO" id="GO:0015930">
    <property type="term" value="F:glutamate synthase activity"/>
    <property type="evidence" value="ECO:0007669"/>
    <property type="project" value="InterPro"/>
</dbReference>
<feature type="transmembrane region" description="Helical" evidence="3">
    <location>
        <begin position="12"/>
        <end position="36"/>
    </location>
</feature>
<evidence type="ECO:0000256" key="2">
    <source>
        <dbReference type="PIRNR" id="PIRNR006429"/>
    </source>
</evidence>
<dbReference type="CDD" id="cd02808">
    <property type="entry name" value="GltS_FMN"/>
    <property type="match status" value="1"/>
</dbReference>
<evidence type="ECO:0000256" key="1">
    <source>
        <dbReference type="ARBA" id="ARBA00009716"/>
    </source>
</evidence>
<dbReference type="InterPro" id="IPR002932">
    <property type="entry name" value="Glu_synthdom"/>
</dbReference>
<dbReference type="Pfam" id="PF01645">
    <property type="entry name" value="Glu_synthase"/>
    <property type="match status" value="1"/>
</dbReference>
<dbReference type="RefSeq" id="WP_199466882.1">
    <property type="nucleotide sequence ID" value="NZ_JAEMNX010000002.1"/>
</dbReference>
<keyword evidence="3" id="KW-0472">Membrane</keyword>
<keyword evidence="6" id="KW-1185">Reference proteome</keyword>
<dbReference type="InterPro" id="IPR013785">
    <property type="entry name" value="Aldolase_TIM"/>
</dbReference>
<dbReference type="InterPro" id="IPR024188">
    <property type="entry name" value="GltB"/>
</dbReference>
<comment type="similarity">
    <text evidence="1 2">Belongs to the glutamate synthase family.</text>
</comment>
<evidence type="ECO:0000313" key="6">
    <source>
        <dbReference type="Proteomes" id="UP000628710"/>
    </source>
</evidence>
<dbReference type="AlphaFoldDB" id="A0A934N1I3"/>
<proteinExistence type="inferred from homology"/>
<reference evidence="5" key="1">
    <citation type="submission" date="2020-12" db="EMBL/GenBank/DDBJ databases">
        <title>Marinomonas arctica sp. nov., a psychrotolerant bacterium isolated from the Arctic.</title>
        <authorList>
            <person name="Zhang Y."/>
        </authorList>
    </citation>
    <scope>NUCLEOTIDE SEQUENCE</scope>
    <source>
        <strain evidence="5">C1424</strain>
    </source>
</reference>
<dbReference type="EMBL" id="JAEMNX010000002">
    <property type="protein sequence ID" value="MBJ7536708.1"/>
    <property type="molecule type" value="Genomic_DNA"/>
</dbReference>
<accession>A0A934N1I3</accession>
<evidence type="ECO:0000256" key="3">
    <source>
        <dbReference type="SAM" id="Phobius"/>
    </source>
</evidence>
<gene>
    <name evidence="5" type="ORF">I8J31_03345</name>
</gene>
<evidence type="ECO:0000259" key="4">
    <source>
        <dbReference type="Pfam" id="PF01645"/>
    </source>
</evidence>
<feature type="domain" description="Glutamate synthase" evidence="4">
    <location>
        <begin position="136"/>
        <end position="466"/>
    </location>
</feature>
<dbReference type="PIRSF" id="PIRSF006429">
    <property type="entry name" value="GOGAT_lg_2"/>
    <property type="match status" value="1"/>
</dbReference>
<keyword evidence="3" id="KW-0812">Transmembrane</keyword>
<dbReference type="PANTHER" id="PTHR43819:SF1">
    <property type="entry name" value="ARCHAEAL-TYPE GLUTAMATE SYNTHASE [NADPH]"/>
    <property type="match status" value="1"/>
</dbReference>
<comment type="caution">
    <text evidence="5">The sequence shown here is derived from an EMBL/GenBank/DDBJ whole genome shotgun (WGS) entry which is preliminary data.</text>
</comment>
<organism evidence="5 6">
    <name type="scientific">Marinomonas transparens</name>
    <dbReference type="NCBI Taxonomy" id="2795388"/>
    <lineage>
        <taxon>Bacteria</taxon>
        <taxon>Pseudomonadati</taxon>
        <taxon>Pseudomonadota</taxon>
        <taxon>Gammaproteobacteria</taxon>
        <taxon>Oceanospirillales</taxon>
        <taxon>Oceanospirillaceae</taxon>
        <taxon>Marinomonas</taxon>
    </lineage>
</organism>
<dbReference type="GO" id="GO:0006537">
    <property type="term" value="P:glutamate biosynthetic process"/>
    <property type="evidence" value="ECO:0007669"/>
    <property type="project" value="InterPro"/>
</dbReference>
<protein>
    <submittedName>
        <fullName evidence="5">FMN-binding glutamate synthase family protein</fullName>
    </submittedName>
</protein>
<dbReference type="Gene3D" id="3.20.20.70">
    <property type="entry name" value="Aldolase class I"/>
    <property type="match status" value="1"/>
</dbReference>
<keyword evidence="3" id="KW-1133">Transmembrane helix</keyword>
<dbReference type="Proteomes" id="UP000628710">
    <property type="component" value="Unassembled WGS sequence"/>
</dbReference>
<name>A0A934N1I3_9GAMM</name>
<dbReference type="PANTHER" id="PTHR43819">
    <property type="entry name" value="ARCHAEAL-TYPE GLUTAMATE SYNTHASE [NADPH]"/>
    <property type="match status" value="1"/>
</dbReference>